<protein>
    <submittedName>
        <fullName evidence="1">Uncharacterized protein</fullName>
    </submittedName>
</protein>
<accession>A0ABN6M9N9</accession>
<dbReference type="Proteomes" id="UP000830055">
    <property type="component" value="Chromosome"/>
</dbReference>
<dbReference type="RefSeq" id="WP_284151860.1">
    <property type="nucleotide sequence ID" value="NZ_AP025516.1"/>
</dbReference>
<proteinExistence type="predicted"/>
<reference evidence="1 2" key="1">
    <citation type="submission" date="2022-01" db="EMBL/GenBank/DDBJ databases">
        <title>Desulfofustis limnae sp. nov., a novel mesophilic sulfate-reducing bacterium isolated from marsh soil.</title>
        <authorList>
            <person name="Watanabe M."/>
            <person name="Takahashi A."/>
            <person name="Kojima H."/>
            <person name="Fukui M."/>
        </authorList>
    </citation>
    <scope>NUCLEOTIDE SEQUENCE [LARGE SCALE GENOMIC DNA]</scope>
    <source>
        <strain evidence="1 2">PPLL</strain>
    </source>
</reference>
<gene>
    <name evidence="1" type="ORF">DPPLL_28710</name>
</gene>
<keyword evidence="2" id="KW-1185">Reference proteome</keyword>
<name>A0ABN6M9N9_9BACT</name>
<sequence>MIGKKDIVDNELIKEIITIRFDTLCRMLEHERMGFMPGVDDEGATGRFDNKGAIFIPGGLIYQDVDERFIRYEPYGPINGGEFRRKIRDAMRNDNATLLYPDGIAPSVNLDSGFFSKAARRIFTYKKAAHRRSRKVGTGPVIEIDSDDIIKSHCPTYMKPPYGARTRISSCISVGLIEPPMFFAYYKTELNFSEKQTRRFMADLDRTRDKALSSDNTILYPPYVVVCHDTRYKSNNYTGLTRILGIGRFGEFATFTFESVNKQLAGEMKRRNQGFTPDDIFAEIHGLPILGIIRIYNRTNPGKRLLKYQLVIVSPKDDVGIDVQSVGSLARKHYQERAANDADTDSGPHETA</sequence>
<organism evidence="1 2">
    <name type="scientific">Desulfofustis limnaeus</name>
    <dbReference type="NCBI Taxonomy" id="2740163"/>
    <lineage>
        <taxon>Bacteria</taxon>
        <taxon>Pseudomonadati</taxon>
        <taxon>Thermodesulfobacteriota</taxon>
        <taxon>Desulfobulbia</taxon>
        <taxon>Desulfobulbales</taxon>
        <taxon>Desulfocapsaceae</taxon>
        <taxon>Desulfofustis</taxon>
    </lineage>
</organism>
<evidence type="ECO:0000313" key="2">
    <source>
        <dbReference type="Proteomes" id="UP000830055"/>
    </source>
</evidence>
<dbReference type="EMBL" id="AP025516">
    <property type="protein sequence ID" value="BDD88506.1"/>
    <property type="molecule type" value="Genomic_DNA"/>
</dbReference>
<evidence type="ECO:0000313" key="1">
    <source>
        <dbReference type="EMBL" id="BDD88506.1"/>
    </source>
</evidence>